<sequence>MEEAGCQPNVVIYSVLVDSLCKDRLVNEAFDNFSKMKAKGIPPTVVSYTSLIQGLCNFSRWKEASAMLNETRSLNIIPNIALRLFRAMKSTCLKPVLVMYNFLVDAMCKFRNLRDARELFSELFVKGLQCGVQIYSTIINGLRKKGFEGSYNVIVRGFLQHKNDIEAVQLIREMSDKGFVADGETGNLILDLFVKVM</sequence>
<dbReference type="PROSITE" id="PS51375">
    <property type="entry name" value="PPR"/>
    <property type="match status" value="4"/>
</dbReference>
<evidence type="ECO:0000313" key="4">
    <source>
        <dbReference type="EMBL" id="PNS91372.1"/>
    </source>
</evidence>
<dbReference type="Pfam" id="PF01535">
    <property type="entry name" value="PPR"/>
    <property type="match status" value="1"/>
</dbReference>
<dbReference type="Pfam" id="PF13041">
    <property type="entry name" value="PPR_2"/>
    <property type="match status" value="2"/>
</dbReference>
<dbReference type="Proteomes" id="UP000006729">
    <property type="component" value="Chromosome 19"/>
</dbReference>
<dbReference type="InterPro" id="IPR011990">
    <property type="entry name" value="TPR-like_helical_dom_sf"/>
</dbReference>
<dbReference type="InterPro" id="IPR002885">
    <property type="entry name" value="PPR_rpt"/>
</dbReference>
<feature type="repeat" description="PPR" evidence="3">
    <location>
        <begin position="147"/>
        <end position="181"/>
    </location>
</feature>
<feature type="repeat" description="PPR" evidence="3">
    <location>
        <begin position="9"/>
        <end position="43"/>
    </location>
</feature>
<accession>A0A2K1WS62</accession>
<organism evidence="4 5">
    <name type="scientific">Populus trichocarpa</name>
    <name type="common">Western balsam poplar</name>
    <name type="synonym">Populus balsamifera subsp. trichocarpa</name>
    <dbReference type="NCBI Taxonomy" id="3694"/>
    <lineage>
        <taxon>Eukaryota</taxon>
        <taxon>Viridiplantae</taxon>
        <taxon>Streptophyta</taxon>
        <taxon>Embryophyta</taxon>
        <taxon>Tracheophyta</taxon>
        <taxon>Spermatophyta</taxon>
        <taxon>Magnoliopsida</taxon>
        <taxon>eudicotyledons</taxon>
        <taxon>Gunneridae</taxon>
        <taxon>Pentapetalae</taxon>
        <taxon>rosids</taxon>
        <taxon>fabids</taxon>
        <taxon>Malpighiales</taxon>
        <taxon>Salicaceae</taxon>
        <taxon>Saliceae</taxon>
        <taxon>Populus</taxon>
    </lineage>
</organism>
<protein>
    <recommendedName>
        <fullName evidence="6">Pentacotripeptide-repeat region of PRORP domain-containing protein</fullName>
    </recommendedName>
</protein>
<gene>
    <name evidence="4" type="ORF">POPTR_019G099700</name>
</gene>
<evidence type="ECO:0000313" key="5">
    <source>
        <dbReference type="Proteomes" id="UP000006729"/>
    </source>
</evidence>
<reference evidence="4 5" key="1">
    <citation type="journal article" date="2006" name="Science">
        <title>The genome of black cottonwood, Populus trichocarpa (Torr. &amp; Gray).</title>
        <authorList>
            <person name="Tuskan G.A."/>
            <person name="Difazio S."/>
            <person name="Jansson S."/>
            <person name="Bohlmann J."/>
            <person name="Grigoriev I."/>
            <person name="Hellsten U."/>
            <person name="Putnam N."/>
            <person name="Ralph S."/>
            <person name="Rombauts S."/>
            <person name="Salamov A."/>
            <person name="Schein J."/>
            <person name="Sterck L."/>
            <person name="Aerts A."/>
            <person name="Bhalerao R.R."/>
            <person name="Bhalerao R.P."/>
            <person name="Blaudez D."/>
            <person name="Boerjan W."/>
            <person name="Brun A."/>
            <person name="Brunner A."/>
            <person name="Busov V."/>
            <person name="Campbell M."/>
            <person name="Carlson J."/>
            <person name="Chalot M."/>
            <person name="Chapman J."/>
            <person name="Chen G.L."/>
            <person name="Cooper D."/>
            <person name="Coutinho P.M."/>
            <person name="Couturier J."/>
            <person name="Covert S."/>
            <person name="Cronk Q."/>
            <person name="Cunningham R."/>
            <person name="Davis J."/>
            <person name="Degroeve S."/>
            <person name="Dejardin A."/>
            <person name="Depamphilis C."/>
            <person name="Detter J."/>
            <person name="Dirks B."/>
            <person name="Dubchak I."/>
            <person name="Duplessis S."/>
            <person name="Ehlting J."/>
            <person name="Ellis B."/>
            <person name="Gendler K."/>
            <person name="Goodstein D."/>
            <person name="Gribskov M."/>
            <person name="Grimwood J."/>
            <person name="Groover A."/>
            <person name="Gunter L."/>
            <person name="Hamberger B."/>
            <person name="Heinze B."/>
            <person name="Helariutta Y."/>
            <person name="Henrissat B."/>
            <person name="Holligan D."/>
            <person name="Holt R."/>
            <person name="Huang W."/>
            <person name="Islam-Faridi N."/>
            <person name="Jones S."/>
            <person name="Jones-Rhoades M."/>
            <person name="Jorgensen R."/>
            <person name="Joshi C."/>
            <person name="Kangasjarvi J."/>
            <person name="Karlsson J."/>
            <person name="Kelleher C."/>
            <person name="Kirkpatrick R."/>
            <person name="Kirst M."/>
            <person name="Kohler A."/>
            <person name="Kalluri U."/>
            <person name="Larimer F."/>
            <person name="Leebens-Mack J."/>
            <person name="Leple J.C."/>
            <person name="Locascio P."/>
            <person name="Lou Y."/>
            <person name="Lucas S."/>
            <person name="Martin F."/>
            <person name="Montanini B."/>
            <person name="Napoli C."/>
            <person name="Nelson D.R."/>
            <person name="Nelson C."/>
            <person name="Nieminen K."/>
            <person name="Nilsson O."/>
            <person name="Pereda V."/>
            <person name="Peter G."/>
            <person name="Philippe R."/>
            <person name="Pilate G."/>
            <person name="Poliakov A."/>
            <person name="Razumovskaya J."/>
            <person name="Richardson P."/>
            <person name="Rinaldi C."/>
            <person name="Ritland K."/>
            <person name="Rouze P."/>
            <person name="Ryaboy D."/>
            <person name="Schmutz J."/>
            <person name="Schrader J."/>
            <person name="Segerman B."/>
            <person name="Shin H."/>
            <person name="Siddiqui A."/>
            <person name="Sterky F."/>
            <person name="Terry A."/>
            <person name="Tsai C.J."/>
            <person name="Uberbacher E."/>
            <person name="Unneberg P."/>
            <person name="Vahala J."/>
            <person name="Wall K."/>
            <person name="Wessler S."/>
            <person name="Yang G."/>
            <person name="Yin T."/>
            <person name="Douglas C."/>
            <person name="Marra M."/>
            <person name="Sandberg G."/>
            <person name="Van de Peer Y."/>
            <person name="Rokhsar D."/>
        </authorList>
    </citation>
    <scope>NUCLEOTIDE SEQUENCE [LARGE SCALE GENOMIC DNA]</scope>
    <source>
        <strain evidence="5">cv. Nisqually</strain>
    </source>
</reference>
<evidence type="ECO:0000256" key="3">
    <source>
        <dbReference type="PROSITE-ProRule" id="PRU00708"/>
    </source>
</evidence>
<dbReference type="Gene3D" id="1.25.40.10">
    <property type="entry name" value="Tetratricopeptide repeat domain"/>
    <property type="match status" value="2"/>
</dbReference>
<name>A0A2K1WS62_POPTR</name>
<dbReference type="AlphaFoldDB" id="A0A2K1WS62"/>
<dbReference type="EMBL" id="CM009308">
    <property type="protein sequence ID" value="PNS91372.1"/>
    <property type="molecule type" value="Genomic_DNA"/>
</dbReference>
<keyword evidence="5" id="KW-1185">Reference proteome</keyword>
<keyword evidence="2" id="KW-0677">Repeat</keyword>
<dbReference type="PANTHER" id="PTHR47941">
    <property type="entry name" value="PENTATRICOPEPTIDE REPEAT-CONTAINING PROTEIN 3, MITOCHONDRIAL"/>
    <property type="match status" value="1"/>
</dbReference>
<feature type="repeat" description="PPR" evidence="3">
    <location>
        <begin position="44"/>
        <end position="78"/>
    </location>
</feature>
<feature type="repeat" description="PPR" evidence="3">
    <location>
        <begin position="96"/>
        <end position="130"/>
    </location>
</feature>
<comment type="similarity">
    <text evidence="1">Belongs to the PPR family. P subfamily.</text>
</comment>
<evidence type="ECO:0008006" key="6">
    <source>
        <dbReference type="Google" id="ProtNLM"/>
    </source>
</evidence>
<evidence type="ECO:0000256" key="2">
    <source>
        <dbReference type="ARBA" id="ARBA00022737"/>
    </source>
</evidence>
<evidence type="ECO:0000256" key="1">
    <source>
        <dbReference type="ARBA" id="ARBA00007626"/>
    </source>
</evidence>
<dbReference type="InParanoid" id="A0A2K1WS62"/>
<dbReference type="NCBIfam" id="TIGR00756">
    <property type="entry name" value="PPR"/>
    <property type="match status" value="4"/>
</dbReference>
<proteinExistence type="inferred from homology"/>